<dbReference type="GO" id="GO:0006450">
    <property type="term" value="P:regulation of translational fidelity"/>
    <property type="evidence" value="ECO:0007669"/>
    <property type="project" value="TreeGrafter"/>
</dbReference>
<protein>
    <recommendedName>
        <fullName evidence="3">L-threonylcarbamoyladenylate synthase</fullName>
        <ecNumber evidence="3">2.7.7.87</ecNumber>
    </recommendedName>
</protein>
<comment type="similarity">
    <text evidence="2">Belongs to the SUA5 family.</text>
</comment>
<dbReference type="InterPro" id="IPR050156">
    <property type="entry name" value="TC-AMP_synthase_SUA5"/>
</dbReference>
<dbReference type="EMBL" id="QRWX01000003">
    <property type="protein sequence ID" value="RGT54901.1"/>
    <property type="molecule type" value="Genomic_DNA"/>
</dbReference>
<dbReference type="GO" id="GO:0000049">
    <property type="term" value="F:tRNA binding"/>
    <property type="evidence" value="ECO:0007669"/>
    <property type="project" value="TreeGrafter"/>
</dbReference>
<evidence type="ECO:0000256" key="5">
    <source>
        <dbReference type="ARBA" id="ARBA00022679"/>
    </source>
</evidence>
<dbReference type="PROSITE" id="PS51163">
    <property type="entry name" value="YRDC"/>
    <property type="match status" value="1"/>
</dbReference>
<dbReference type="Proteomes" id="UP000284731">
    <property type="component" value="Unassembled WGS sequence"/>
</dbReference>
<dbReference type="Gene3D" id="3.90.870.10">
    <property type="entry name" value="DHBP synthase"/>
    <property type="match status" value="1"/>
</dbReference>
<dbReference type="InterPro" id="IPR006070">
    <property type="entry name" value="Sua5-like_dom"/>
</dbReference>
<dbReference type="Pfam" id="PF01300">
    <property type="entry name" value="Sua5_yciO_yrdC"/>
    <property type="match status" value="1"/>
</dbReference>
<evidence type="ECO:0000256" key="1">
    <source>
        <dbReference type="ARBA" id="ARBA00004496"/>
    </source>
</evidence>
<dbReference type="AlphaFoldDB" id="A0A412PCE2"/>
<name>A0A412PCE2_9FIRM</name>
<dbReference type="PANTHER" id="PTHR17490">
    <property type="entry name" value="SUA5"/>
    <property type="match status" value="1"/>
</dbReference>
<dbReference type="EC" id="2.7.7.87" evidence="3"/>
<comment type="catalytic activity">
    <reaction evidence="6">
        <text>L-threonine + hydrogencarbonate + ATP = L-threonylcarbamoyladenylate + diphosphate + H2O</text>
        <dbReference type="Rhea" id="RHEA:36407"/>
        <dbReference type="ChEBI" id="CHEBI:15377"/>
        <dbReference type="ChEBI" id="CHEBI:17544"/>
        <dbReference type="ChEBI" id="CHEBI:30616"/>
        <dbReference type="ChEBI" id="CHEBI:33019"/>
        <dbReference type="ChEBI" id="CHEBI:57926"/>
        <dbReference type="ChEBI" id="CHEBI:73682"/>
        <dbReference type="EC" id="2.7.7.87"/>
    </reaction>
</comment>
<dbReference type="GO" id="GO:0061710">
    <property type="term" value="F:L-threonylcarbamoyladenylate synthase"/>
    <property type="evidence" value="ECO:0007669"/>
    <property type="project" value="UniProtKB-EC"/>
</dbReference>
<evidence type="ECO:0000259" key="7">
    <source>
        <dbReference type="PROSITE" id="PS51163"/>
    </source>
</evidence>
<dbReference type="GO" id="GO:0005737">
    <property type="term" value="C:cytoplasm"/>
    <property type="evidence" value="ECO:0007669"/>
    <property type="project" value="UniProtKB-SubCell"/>
</dbReference>
<evidence type="ECO:0000256" key="3">
    <source>
        <dbReference type="ARBA" id="ARBA00012584"/>
    </source>
</evidence>
<feature type="domain" description="YrdC-like" evidence="7">
    <location>
        <begin position="6"/>
        <end position="188"/>
    </location>
</feature>
<dbReference type="RefSeq" id="WP_118764965.1">
    <property type="nucleotide sequence ID" value="NZ_CABJCF010000003.1"/>
</dbReference>
<organism evidence="8 9">
    <name type="scientific">Solobacterium moorei</name>
    <dbReference type="NCBI Taxonomy" id="102148"/>
    <lineage>
        <taxon>Bacteria</taxon>
        <taxon>Bacillati</taxon>
        <taxon>Bacillota</taxon>
        <taxon>Erysipelotrichia</taxon>
        <taxon>Erysipelotrichales</taxon>
        <taxon>Erysipelotrichaceae</taxon>
        <taxon>Solobacterium</taxon>
    </lineage>
</organism>
<reference evidence="8 9" key="1">
    <citation type="submission" date="2018-08" db="EMBL/GenBank/DDBJ databases">
        <title>A genome reference for cultivated species of the human gut microbiota.</title>
        <authorList>
            <person name="Zou Y."/>
            <person name="Xue W."/>
            <person name="Luo G."/>
        </authorList>
    </citation>
    <scope>NUCLEOTIDE SEQUENCE [LARGE SCALE GENOMIC DNA]</scope>
    <source>
        <strain evidence="8 9">AF18-46</strain>
    </source>
</reference>
<dbReference type="NCBIfam" id="TIGR00057">
    <property type="entry name" value="L-threonylcarbamoyladenylate synthase"/>
    <property type="match status" value="1"/>
</dbReference>
<comment type="subcellular location">
    <subcellularLocation>
        <location evidence="1">Cytoplasm</location>
    </subcellularLocation>
</comment>
<dbReference type="SUPFAM" id="SSF55821">
    <property type="entry name" value="YrdC/RibB"/>
    <property type="match status" value="1"/>
</dbReference>
<evidence type="ECO:0000256" key="4">
    <source>
        <dbReference type="ARBA" id="ARBA00022490"/>
    </source>
</evidence>
<evidence type="ECO:0000313" key="9">
    <source>
        <dbReference type="Proteomes" id="UP000284731"/>
    </source>
</evidence>
<evidence type="ECO:0000313" key="8">
    <source>
        <dbReference type="EMBL" id="RGT54901.1"/>
    </source>
</evidence>
<sequence length="199" mass="21829">MRRFKAEEIPEIIEILKKDGVISVPTDTVYGVCSRVSSHQAEENLRNVKRRPLTKAFPVMCADLAQIQEIAEVNERAKKVIEGFMPGPITVILKRKDGVNLSQENLDTIAIRMATSNTLAKIIKGLGRPIFMTSANQSGEPTCTSLDEIEKSCPDLDGMVEGDVSFGEASTIVDCTKEELAILRPGPITMQDITGKLLK</sequence>
<evidence type="ECO:0000256" key="2">
    <source>
        <dbReference type="ARBA" id="ARBA00007663"/>
    </source>
</evidence>
<keyword evidence="4" id="KW-0963">Cytoplasm</keyword>
<dbReference type="PANTHER" id="PTHR17490:SF10">
    <property type="entry name" value="THREONYLCARBAMOYL-AMP SYNTHASE"/>
    <property type="match status" value="1"/>
</dbReference>
<keyword evidence="5" id="KW-0808">Transferase</keyword>
<dbReference type="InterPro" id="IPR017945">
    <property type="entry name" value="DHBP_synth_RibB-like_a/b_dom"/>
</dbReference>
<gene>
    <name evidence="8" type="ORF">DWX20_06945</name>
</gene>
<comment type="caution">
    <text evidence="8">The sequence shown here is derived from an EMBL/GenBank/DDBJ whole genome shotgun (WGS) entry which is preliminary data.</text>
</comment>
<dbReference type="GO" id="GO:0003725">
    <property type="term" value="F:double-stranded RNA binding"/>
    <property type="evidence" value="ECO:0007669"/>
    <property type="project" value="InterPro"/>
</dbReference>
<proteinExistence type="inferred from homology"/>
<evidence type="ECO:0000256" key="6">
    <source>
        <dbReference type="ARBA" id="ARBA00048366"/>
    </source>
</evidence>
<accession>A0A412PCE2</accession>